<evidence type="ECO:0000313" key="14">
    <source>
        <dbReference type="EMBL" id="OFV66357.1"/>
    </source>
</evidence>
<dbReference type="SUPFAM" id="SSF52540">
    <property type="entry name" value="P-loop containing nucleoside triphosphate hydrolases"/>
    <property type="match status" value="1"/>
</dbReference>
<evidence type="ECO:0000256" key="4">
    <source>
        <dbReference type="ARBA" id="ARBA00022679"/>
    </source>
</evidence>
<keyword evidence="4 11" id="KW-0808">Transferase</keyword>
<evidence type="ECO:0000256" key="6">
    <source>
        <dbReference type="ARBA" id="ARBA00022741"/>
    </source>
</evidence>
<reference evidence="14 15" key="1">
    <citation type="submission" date="2016-05" db="EMBL/GenBank/DDBJ databases">
        <title>Microbial consortia oxidize butane by reversing methanogenesis.</title>
        <authorList>
            <person name="Laso-Perez R."/>
            <person name="Richter M."/>
            <person name="Wegener G."/>
            <person name="Musat F."/>
        </authorList>
    </citation>
    <scope>NUCLEOTIDE SEQUENCE [LARGE SCALE GENOMIC DNA]</scope>
    <source>
        <strain evidence="14">BOX1</strain>
    </source>
</reference>
<dbReference type="EMBL" id="DRIE01000006">
    <property type="protein sequence ID" value="HEC56316.1"/>
    <property type="molecule type" value="Genomic_DNA"/>
</dbReference>
<reference evidence="13" key="2">
    <citation type="journal article" date="2020" name="mSystems">
        <title>Genome- and Community-Level Interaction Insights into Carbon Utilization and Element Cycling Functions of Hydrothermarchaeota in Hydrothermal Sediment.</title>
        <authorList>
            <person name="Zhou Z."/>
            <person name="Liu Y."/>
            <person name="Xu W."/>
            <person name="Pan J."/>
            <person name="Luo Z.H."/>
            <person name="Li M."/>
        </authorList>
    </citation>
    <scope>NUCLEOTIDE SEQUENCE [LARGE SCALE GENOMIC DNA]</scope>
    <source>
        <strain evidence="13">HyVt-386</strain>
    </source>
</reference>
<dbReference type="GO" id="GO:0005737">
    <property type="term" value="C:cytoplasm"/>
    <property type="evidence" value="ECO:0007669"/>
    <property type="project" value="TreeGrafter"/>
</dbReference>
<dbReference type="EMBL" id="LYOR01000003">
    <property type="protein sequence ID" value="OFV66357.1"/>
    <property type="molecule type" value="Genomic_DNA"/>
</dbReference>
<dbReference type="Pfam" id="PF02223">
    <property type="entry name" value="Thymidylate_kin"/>
    <property type="match status" value="1"/>
</dbReference>
<evidence type="ECO:0000256" key="8">
    <source>
        <dbReference type="ARBA" id="ARBA00022840"/>
    </source>
</evidence>
<dbReference type="InterPro" id="IPR018095">
    <property type="entry name" value="Thymidylate_kin_CS"/>
</dbReference>
<proteinExistence type="inferred from homology"/>
<dbReference type="EC" id="2.7.4.9" evidence="2 11"/>
<evidence type="ECO:0000256" key="11">
    <source>
        <dbReference type="HAMAP-Rule" id="MF_00165"/>
    </source>
</evidence>
<comment type="caution">
    <text evidence="14">The sequence shown here is derived from an EMBL/GenBank/DDBJ whole genome shotgun (WGS) entry which is preliminary data.</text>
</comment>
<keyword evidence="15" id="KW-1185">Reference proteome</keyword>
<dbReference type="PANTHER" id="PTHR10344">
    <property type="entry name" value="THYMIDYLATE KINASE"/>
    <property type="match status" value="1"/>
</dbReference>
<accession>A0A1F2P4Y1</accession>
<dbReference type="Proteomes" id="UP000185779">
    <property type="component" value="Unassembled WGS sequence"/>
</dbReference>
<dbReference type="CDD" id="cd01672">
    <property type="entry name" value="TMPK"/>
    <property type="match status" value="1"/>
</dbReference>
<feature type="domain" description="Thymidylate kinase-like" evidence="12">
    <location>
        <begin position="5"/>
        <end position="186"/>
    </location>
</feature>
<dbReference type="PATRIC" id="fig|1839936.3.peg.907"/>
<dbReference type="InterPro" id="IPR027417">
    <property type="entry name" value="P-loop_NTPase"/>
</dbReference>
<gene>
    <name evidence="11 13" type="primary">tmk</name>
    <name evidence="13" type="ORF">ENI32_00265</name>
    <name evidence="14" type="ORF">SBU_000899</name>
</gene>
<dbReference type="GO" id="GO:0006233">
    <property type="term" value="P:dTDP biosynthetic process"/>
    <property type="evidence" value="ECO:0007669"/>
    <property type="project" value="InterPro"/>
</dbReference>
<evidence type="ECO:0000256" key="10">
    <source>
        <dbReference type="ARBA" id="ARBA00048743"/>
    </source>
</evidence>
<evidence type="ECO:0000313" key="15">
    <source>
        <dbReference type="Proteomes" id="UP000185779"/>
    </source>
</evidence>
<dbReference type="GO" id="GO:0006227">
    <property type="term" value="P:dUDP biosynthetic process"/>
    <property type="evidence" value="ECO:0007669"/>
    <property type="project" value="TreeGrafter"/>
</dbReference>
<sequence>MLIVFEGTDGSGLTTQSRLITEWLREKGYRVHLTKEPTTGVIGRLIREILRKEVRVTPQTLALLFAADRAEHTREIREWTEKGEIVISDRYRLSSFAYQSLNLDLDWIVAINAHSIAPDLTFVLETPAEVSLERIKRRNSENELFEDVDKLKRISENFRKAVKAGVEDNVIFIDGNRSIEEVFEEIKAEIEGRILPDGCDQDRRQSEVVNP</sequence>
<dbReference type="PROSITE" id="PS01331">
    <property type="entry name" value="THYMIDYLATE_KINASE"/>
    <property type="match status" value="1"/>
</dbReference>
<dbReference type="AlphaFoldDB" id="A0A1F2P4Y1"/>
<dbReference type="GO" id="GO:0005524">
    <property type="term" value="F:ATP binding"/>
    <property type="evidence" value="ECO:0007669"/>
    <property type="project" value="UniProtKB-UniRule"/>
</dbReference>
<comment type="catalytic activity">
    <reaction evidence="10 11">
        <text>dTMP + ATP = dTDP + ADP</text>
        <dbReference type="Rhea" id="RHEA:13517"/>
        <dbReference type="ChEBI" id="CHEBI:30616"/>
        <dbReference type="ChEBI" id="CHEBI:58369"/>
        <dbReference type="ChEBI" id="CHEBI:63528"/>
        <dbReference type="ChEBI" id="CHEBI:456216"/>
        <dbReference type="EC" id="2.7.4.9"/>
    </reaction>
</comment>
<evidence type="ECO:0000256" key="5">
    <source>
        <dbReference type="ARBA" id="ARBA00022727"/>
    </source>
</evidence>
<evidence type="ECO:0000259" key="12">
    <source>
        <dbReference type="Pfam" id="PF02223"/>
    </source>
</evidence>
<dbReference type="NCBIfam" id="TIGR00041">
    <property type="entry name" value="DTMP_kinase"/>
    <property type="match status" value="1"/>
</dbReference>
<comment type="caution">
    <text evidence="11">Lacks conserved residue(s) required for the propagation of feature annotation.</text>
</comment>
<comment type="similarity">
    <text evidence="1 11">Belongs to the thymidylate kinase family.</text>
</comment>
<keyword evidence="6 11" id="KW-0547">Nucleotide-binding</keyword>
<evidence type="ECO:0000256" key="2">
    <source>
        <dbReference type="ARBA" id="ARBA00012980"/>
    </source>
</evidence>
<dbReference type="Proteomes" id="UP000885936">
    <property type="component" value="Unassembled WGS sequence"/>
</dbReference>
<dbReference type="InterPro" id="IPR018094">
    <property type="entry name" value="Thymidylate_kinase"/>
</dbReference>
<keyword evidence="5 11" id="KW-0545">Nucleotide biosynthesis</keyword>
<evidence type="ECO:0000256" key="9">
    <source>
        <dbReference type="ARBA" id="ARBA00029962"/>
    </source>
</evidence>
<dbReference type="InterPro" id="IPR039430">
    <property type="entry name" value="Thymidylate_kin-like_dom"/>
</dbReference>
<keyword evidence="7 11" id="KW-0418">Kinase</keyword>
<organism evidence="14 15">
    <name type="scientific">Candidatus Syntropharchaeum butanivorans</name>
    <dbReference type="NCBI Taxonomy" id="1839936"/>
    <lineage>
        <taxon>Archaea</taxon>
        <taxon>Methanobacteriati</taxon>
        <taxon>Methanobacteriota</taxon>
        <taxon>Stenosarchaea group</taxon>
        <taxon>Methanomicrobia</taxon>
        <taxon>Methanosarcinales</taxon>
        <taxon>ANME-2 cluster</taxon>
        <taxon>Candidatus Syntropharchaeum</taxon>
    </lineage>
</organism>
<evidence type="ECO:0000313" key="13">
    <source>
        <dbReference type="EMBL" id="HEC56316.1"/>
    </source>
</evidence>
<evidence type="ECO:0000256" key="1">
    <source>
        <dbReference type="ARBA" id="ARBA00009776"/>
    </source>
</evidence>
<dbReference type="GO" id="GO:0004798">
    <property type="term" value="F:dTMP kinase activity"/>
    <property type="evidence" value="ECO:0007669"/>
    <property type="project" value="UniProtKB-UniRule"/>
</dbReference>
<dbReference type="Gene3D" id="3.40.50.300">
    <property type="entry name" value="P-loop containing nucleotide triphosphate hydrolases"/>
    <property type="match status" value="1"/>
</dbReference>
<protein>
    <recommendedName>
        <fullName evidence="3 11">Probable thymidylate kinase</fullName>
        <ecNumber evidence="2 11">2.7.4.9</ecNumber>
    </recommendedName>
    <alternativeName>
        <fullName evidence="9 11">dTMP kinase</fullName>
    </alternativeName>
</protein>
<keyword evidence="8 11" id="KW-0067">ATP-binding</keyword>
<evidence type="ECO:0000256" key="7">
    <source>
        <dbReference type="ARBA" id="ARBA00022777"/>
    </source>
</evidence>
<dbReference type="STRING" id="1839936.SBU_000899"/>
<dbReference type="GO" id="GO:0006235">
    <property type="term" value="P:dTTP biosynthetic process"/>
    <property type="evidence" value="ECO:0007669"/>
    <property type="project" value="UniProtKB-UniRule"/>
</dbReference>
<dbReference type="PANTHER" id="PTHR10344:SF4">
    <property type="entry name" value="UMP-CMP KINASE 2, MITOCHONDRIAL"/>
    <property type="match status" value="1"/>
</dbReference>
<dbReference type="HAMAP" id="MF_00165">
    <property type="entry name" value="Thymidylate_kinase"/>
    <property type="match status" value="1"/>
</dbReference>
<name>A0A1F2P4Y1_9EURY</name>
<evidence type="ECO:0000256" key="3">
    <source>
        <dbReference type="ARBA" id="ARBA00013355"/>
    </source>
</evidence>